<evidence type="ECO:0000313" key="5">
    <source>
        <dbReference type="EMBL" id="XDL12752.1"/>
    </source>
</evidence>
<dbReference type="AlphaFoldDB" id="A0AB39IAB0"/>
<dbReference type="SUPFAM" id="SSF56954">
    <property type="entry name" value="Outer membrane efflux proteins (OEP)"/>
    <property type="match status" value="1"/>
</dbReference>
<comment type="similarity">
    <text evidence="2 3">Belongs to the outer membrane factor (OMF) (TC 1.B.17) family.</text>
</comment>
<dbReference type="InterPro" id="IPR003423">
    <property type="entry name" value="OMP_efflux"/>
</dbReference>
<name>A0AB39IAB0_9GAMM</name>
<comment type="subcellular location">
    <subcellularLocation>
        <location evidence="1 3">Cell outer membrane</location>
        <topology evidence="1 3">Lipid-anchor</topology>
    </subcellularLocation>
</comment>
<protein>
    <submittedName>
        <fullName evidence="5">Efflux transporter outer membrane subunit</fullName>
    </submittedName>
</protein>
<sequence length="493" mass="52563">MSNSDLFSAHTDAMGVALRRALFPILRATFLTTAVASFITGCASGPDYHAPALPQTAAGPFVSKSDHTDTAHSLPSEWWKLYDDPRLNSLVLEALSANTDLRVALANLERAQAVYKEAQSGLLPSTNASGGVGYGRDQTTWTGSGQAPTQWSYSGGLNVSYELDLFGRVRRDIEAAQADSDAVAADYDAAKVIVVAATTRAYIDACAYGESINVAHSSIELARHSLALISNQAHAGAASNLDVERAGVTLAQAEATLPPLQSQRDTALFELAALMGRTPSQVPASARDCTRAPEIAGVLPVGDGTALLRRRPDVRQAERQLAGDTARIGVAVADLYPRVSLGASGNYLRNDYLTSNRTWSFSVGPLISWSFPNMMVARSHLAQAKAQTAASLAHFDGTVLNALKESEQSLNAYRAAIQQREALNDARNRAENAFRLAQQQYRVGSISYLDVLVAQKNLIETKSQVAAADQQVGSARVSVFKALGGGWEQGSIQ</sequence>
<evidence type="ECO:0000256" key="1">
    <source>
        <dbReference type="ARBA" id="ARBA00004459"/>
    </source>
</evidence>
<dbReference type="Pfam" id="PF02321">
    <property type="entry name" value="OEP"/>
    <property type="match status" value="2"/>
</dbReference>
<dbReference type="PANTHER" id="PTHR30203:SF21">
    <property type="entry name" value="OUTER MEMBRANE COMPONENT OF MULTIDRUG EFFLUX PUMP-RELATED"/>
    <property type="match status" value="1"/>
</dbReference>
<dbReference type="RefSeq" id="WP_226101539.1">
    <property type="nucleotide sequence ID" value="NZ_CP162411.1"/>
</dbReference>
<keyword evidence="3" id="KW-0449">Lipoprotein</keyword>
<keyword evidence="3" id="KW-1134">Transmembrane beta strand</keyword>
<dbReference type="InterPro" id="IPR010131">
    <property type="entry name" value="MdtP/NodT-like"/>
</dbReference>
<keyword evidence="3" id="KW-0564">Palmitate</keyword>
<feature type="coiled-coil region" evidence="4">
    <location>
        <begin position="403"/>
        <end position="440"/>
    </location>
</feature>
<evidence type="ECO:0000256" key="2">
    <source>
        <dbReference type="ARBA" id="ARBA00007613"/>
    </source>
</evidence>
<keyword evidence="4" id="KW-0175">Coiled coil</keyword>
<dbReference type="GO" id="GO:0015562">
    <property type="term" value="F:efflux transmembrane transporter activity"/>
    <property type="evidence" value="ECO:0007669"/>
    <property type="project" value="InterPro"/>
</dbReference>
<dbReference type="Gene3D" id="2.20.200.10">
    <property type="entry name" value="Outer membrane efflux proteins (OEP)"/>
    <property type="match status" value="1"/>
</dbReference>
<dbReference type="NCBIfam" id="TIGR01845">
    <property type="entry name" value="outer_NodT"/>
    <property type="match status" value="1"/>
</dbReference>
<dbReference type="GO" id="GO:0009279">
    <property type="term" value="C:cell outer membrane"/>
    <property type="evidence" value="ECO:0007669"/>
    <property type="project" value="UniProtKB-SubCell"/>
</dbReference>
<dbReference type="Gene3D" id="1.20.1600.10">
    <property type="entry name" value="Outer membrane efflux proteins (OEP)"/>
    <property type="match status" value="1"/>
</dbReference>
<keyword evidence="3" id="KW-0812">Transmembrane</keyword>
<keyword evidence="3" id="KW-0472">Membrane</keyword>
<reference evidence="5" key="1">
    <citation type="submission" date="2024-07" db="EMBL/GenBank/DDBJ databases">
        <authorList>
            <person name="Pedron J."/>
        </authorList>
    </citation>
    <scope>NUCLEOTIDE SEQUENCE</scope>
    <source>
        <strain evidence="5">A642-S2-A17</strain>
    </source>
</reference>
<organism evidence="5">
    <name type="scientific">Dickeya oryzae</name>
    <dbReference type="NCBI Taxonomy" id="1240404"/>
    <lineage>
        <taxon>Bacteria</taxon>
        <taxon>Pseudomonadati</taxon>
        <taxon>Pseudomonadota</taxon>
        <taxon>Gammaproteobacteria</taxon>
        <taxon>Enterobacterales</taxon>
        <taxon>Pectobacteriaceae</taxon>
        <taxon>Dickeya</taxon>
    </lineage>
</organism>
<dbReference type="EMBL" id="CP162411">
    <property type="protein sequence ID" value="XDL12752.1"/>
    <property type="molecule type" value="Genomic_DNA"/>
</dbReference>
<evidence type="ECO:0000256" key="3">
    <source>
        <dbReference type="RuleBase" id="RU362097"/>
    </source>
</evidence>
<accession>A0AB39IAB0</accession>
<dbReference type="PANTHER" id="PTHR30203">
    <property type="entry name" value="OUTER MEMBRANE CATION EFFLUX PROTEIN"/>
    <property type="match status" value="1"/>
</dbReference>
<evidence type="ECO:0000256" key="4">
    <source>
        <dbReference type="SAM" id="Coils"/>
    </source>
</evidence>
<proteinExistence type="inferred from homology"/>
<gene>
    <name evidence="5" type="ORF">LF923_0010945</name>
</gene>